<feature type="transmembrane region" description="Helical" evidence="5">
    <location>
        <begin position="141"/>
        <end position="160"/>
    </location>
</feature>
<feature type="transmembrane region" description="Helical" evidence="5">
    <location>
        <begin position="55"/>
        <end position="75"/>
    </location>
</feature>
<keyword evidence="2 5" id="KW-0812">Transmembrane</keyword>
<evidence type="ECO:0000313" key="6">
    <source>
        <dbReference type="EMBL" id="MDI5966459.1"/>
    </source>
</evidence>
<dbReference type="Gene3D" id="1.20.1740.10">
    <property type="entry name" value="Amino acid/polyamine transporter I"/>
    <property type="match status" value="1"/>
</dbReference>
<feature type="transmembrane region" description="Helical" evidence="5">
    <location>
        <begin position="21"/>
        <end position="40"/>
    </location>
</feature>
<protein>
    <submittedName>
        <fullName evidence="6">APC family permease</fullName>
    </submittedName>
</protein>
<dbReference type="Pfam" id="PF13520">
    <property type="entry name" value="AA_permease_2"/>
    <property type="match status" value="1"/>
</dbReference>
<feature type="transmembrane region" description="Helical" evidence="5">
    <location>
        <begin position="453"/>
        <end position="473"/>
    </location>
</feature>
<organism evidence="6 7">
    <name type="scientific">Streptantibioticus silvisoli</name>
    <dbReference type="NCBI Taxonomy" id="2705255"/>
    <lineage>
        <taxon>Bacteria</taxon>
        <taxon>Bacillati</taxon>
        <taxon>Actinomycetota</taxon>
        <taxon>Actinomycetes</taxon>
        <taxon>Kitasatosporales</taxon>
        <taxon>Streptomycetaceae</taxon>
        <taxon>Streptantibioticus</taxon>
    </lineage>
</organism>
<gene>
    <name evidence="6" type="ORF">POF43_027670</name>
</gene>
<dbReference type="RefSeq" id="WP_271322699.1">
    <property type="nucleotide sequence ID" value="NZ_JAAGKO020000052.1"/>
</dbReference>
<dbReference type="PANTHER" id="PTHR47547">
    <property type="match status" value="1"/>
</dbReference>
<feature type="transmembrane region" description="Helical" evidence="5">
    <location>
        <begin position="315"/>
        <end position="336"/>
    </location>
</feature>
<comment type="caution">
    <text evidence="6">The sequence shown here is derived from an EMBL/GenBank/DDBJ whole genome shotgun (WGS) entry which is preliminary data.</text>
</comment>
<dbReference type="PANTHER" id="PTHR47547:SF1">
    <property type="entry name" value="ASPARTATE-PROTON SYMPORTER"/>
    <property type="match status" value="1"/>
</dbReference>
<evidence type="ECO:0000313" key="7">
    <source>
        <dbReference type="Proteomes" id="UP001156398"/>
    </source>
</evidence>
<proteinExistence type="predicted"/>
<feature type="transmembrane region" description="Helical" evidence="5">
    <location>
        <begin position="367"/>
        <end position="388"/>
    </location>
</feature>
<feature type="transmembrane region" description="Helical" evidence="5">
    <location>
        <begin position="427"/>
        <end position="447"/>
    </location>
</feature>
<feature type="transmembrane region" description="Helical" evidence="5">
    <location>
        <begin position="546"/>
        <end position="570"/>
    </location>
</feature>
<accession>A0ABT6W704</accession>
<evidence type="ECO:0000256" key="4">
    <source>
        <dbReference type="ARBA" id="ARBA00023136"/>
    </source>
</evidence>
<dbReference type="Proteomes" id="UP001156398">
    <property type="component" value="Unassembled WGS sequence"/>
</dbReference>
<keyword evidence="3 5" id="KW-1133">Transmembrane helix</keyword>
<evidence type="ECO:0000256" key="2">
    <source>
        <dbReference type="ARBA" id="ARBA00022692"/>
    </source>
</evidence>
<dbReference type="InterPro" id="IPR002293">
    <property type="entry name" value="AA/rel_permease1"/>
</dbReference>
<keyword evidence="4 5" id="KW-0472">Membrane</keyword>
<evidence type="ECO:0000256" key="5">
    <source>
        <dbReference type="SAM" id="Phobius"/>
    </source>
</evidence>
<feature type="transmembrane region" description="Helical" evidence="5">
    <location>
        <begin position="96"/>
        <end position="121"/>
    </location>
</feature>
<feature type="transmembrane region" description="Helical" evidence="5">
    <location>
        <begin position="394"/>
        <end position="415"/>
    </location>
</feature>
<evidence type="ECO:0000256" key="3">
    <source>
        <dbReference type="ARBA" id="ARBA00022989"/>
    </source>
</evidence>
<feature type="transmembrane region" description="Helical" evidence="5">
    <location>
        <begin position="263"/>
        <end position="285"/>
    </location>
</feature>
<comment type="subcellular location">
    <subcellularLocation>
        <location evidence="1">Membrane</location>
        <topology evidence="1">Multi-pass membrane protein</topology>
    </subcellularLocation>
</comment>
<evidence type="ECO:0000256" key="1">
    <source>
        <dbReference type="ARBA" id="ARBA00004141"/>
    </source>
</evidence>
<sequence length="587" mass="63114">MTGERARGRDRGTDPADRWRLSVFHLVGLAAGGVLGSGWVTSASKVEGAAGTKSWLVWLVGGLLMFVIAWVMVELAQDAPKTGGLIFLPLQTSGPLVATVVAAGLWIFYLINLVAEAVMMAHDLSWWKGAHVTNGTSLTTPGWLLVLAGMVVIYALNLLLPRIFFRVNSWITVLKIVIIVITVLLLAEQGHHSISSGLTEHGWISALTSVVGSGVIYTYVGFQGPLDFAGNVQRTAGRWRHGARRPAVGDDPVRERAREVSRLRWAVLGTLVGSVLLYEALQFAYQHNVIGTGSNNGMPTIADVVQDHQAGVLRVVFHVAGVLAPLGAGLVFAHALTREVAALGRAHLTHRGLQTARRTTMGRHHGIYWLVLLVNLCIGVVILCLERGNISNLMAVTGVLALIVYAMPAVVLVAQRNRLVTRSKRRRVVQCVLARVSFALIALVLYLTGWPDVWRGMVALAVGCVLLLGLPLVSLRWPGFGRFYDAKAHALLFRRWRHDAAAKAALILLGYLAALTLLTLWGNAAPSTLSTPGKQSNPSYHTKTKVLGGATVVVAMVAFQALVVTSQQFLTAADGSRRLPAPATAAV</sequence>
<dbReference type="EMBL" id="JAAGKO020000052">
    <property type="protein sequence ID" value="MDI5966459.1"/>
    <property type="molecule type" value="Genomic_DNA"/>
</dbReference>
<dbReference type="InterPro" id="IPR052962">
    <property type="entry name" value="AA_Transporter_AGT"/>
</dbReference>
<reference evidence="6 7" key="1">
    <citation type="submission" date="2023-05" db="EMBL/GenBank/DDBJ databases">
        <title>Streptantibioticus silvisoli sp. nov., acidotolerant actinomycetes 1 from pine litter.</title>
        <authorList>
            <person name="Swiecimska M."/>
            <person name="Golinska P."/>
            <person name="Sangal V."/>
            <person name="Wachnowicz B."/>
            <person name="Goodfellow M."/>
        </authorList>
    </citation>
    <scope>NUCLEOTIDE SEQUENCE [LARGE SCALE GENOMIC DNA]</scope>
    <source>
        <strain evidence="6 7">SL54</strain>
    </source>
</reference>
<feature type="transmembrane region" description="Helical" evidence="5">
    <location>
        <begin position="504"/>
        <end position="526"/>
    </location>
</feature>
<name>A0ABT6W704_9ACTN</name>
<feature type="transmembrane region" description="Helical" evidence="5">
    <location>
        <begin position="167"/>
        <end position="187"/>
    </location>
</feature>
<feature type="transmembrane region" description="Helical" evidence="5">
    <location>
        <begin position="202"/>
        <end position="220"/>
    </location>
</feature>
<keyword evidence="7" id="KW-1185">Reference proteome</keyword>